<gene>
    <name evidence="2" type="ORF">GCM10009111_31580</name>
</gene>
<dbReference type="EMBL" id="BAAAFA010000012">
    <property type="protein sequence ID" value="GAA0822761.1"/>
    <property type="molecule type" value="Genomic_DNA"/>
</dbReference>
<evidence type="ECO:0000313" key="2">
    <source>
        <dbReference type="EMBL" id="GAA0822761.1"/>
    </source>
</evidence>
<sequence>MKIAPKMLPAVLLPALLSLSVLPVSANELADLTKSAAQSATKQVTSASQEQTKPLQTNAMISYAAEQLNLSESTVSAGFGSLLKVAKDNLSGENFAMISKVIPDLDSYLSQAPEVAESKNSLNSLLSNAGDAGKKAESLQYLNSAFEKIGIPKEQAPVLVNTLNGYLQSNGYRQVATYLEKGLSFL</sequence>
<dbReference type="InterPro" id="IPR021302">
    <property type="entry name" value="DUF2780_VcgC/VcgE"/>
</dbReference>
<feature type="signal peptide" evidence="1">
    <location>
        <begin position="1"/>
        <end position="26"/>
    </location>
</feature>
<comment type="caution">
    <text evidence="2">The sequence shown here is derived from an EMBL/GenBank/DDBJ whole genome shotgun (WGS) entry which is preliminary data.</text>
</comment>
<reference evidence="3" key="1">
    <citation type="journal article" date="2019" name="Int. J. Syst. Evol. Microbiol.">
        <title>The Global Catalogue of Microorganisms (GCM) 10K type strain sequencing project: providing services to taxonomists for standard genome sequencing and annotation.</title>
        <authorList>
            <consortium name="The Broad Institute Genomics Platform"/>
            <consortium name="The Broad Institute Genome Sequencing Center for Infectious Disease"/>
            <person name="Wu L."/>
            <person name="Ma J."/>
        </authorList>
    </citation>
    <scope>NUCLEOTIDE SEQUENCE [LARGE SCALE GENOMIC DNA]</scope>
    <source>
        <strain evidence="3">JCM 15608</strain>
    </source>
</reference>
<dbReference type="Proteomes" id="UP001500021">
    <property type="component" value="Unassembled WGS sequence"/>
</dbReference>
<organism evidence="2 3">
    <name type="scientific">Colwellia asteriadis</name>
    <dbReference type="NCBI Taxonomy" id="517723"/>
    <lineage>
        <taxon>Bacteria</taxon>
        <taxon>Pseudomonadati</taxon>
        <taxon>Pseudomonadota</taxon>
        <taxon>Gammaproteobacteria</taxon>
        <taxon>Alteromonadales</taxon>
        <taxon>Colwelliaceae</taxon>
        <taxon>Colwellia</taxon>
    </lineage>
</organism>
<name>A0ABP3WJY1_9GAMM</name>
<accession>A0ABP3WJY1</accession>
<dbReference type="RefSeq" id="WP_343818729.1">
    <property type="nucleotide sequence ID" value="NZ_BAAAFA010000012.1"/>
</dbReference>
<evidence type="ECO:0000313" key="3">
    <source>
        <dbReference type="Proteomes" id="UP001500021"/>
    </source>
</evidence>
<dbReference type="Pfam" id="PF11075">
    <property type="entry name" value="DUF2780"/>
    <property type="match status" value="1"/>
</dbReference>
<evidence type="ECO:0000256" key="1">
    <source>
        <dbReference type="SAM" id="SignalP"/>
    </source>
</evidence>
<protein>
    <submittedName>
        <fullName evidence="2">DUF2780 domain-containing protein</fullName>
    </submittedName>
</protein>
<keyword evidence="1" id="KW-0732">Signal</keyword>
<keyword evidence="3" id="KW-1185">Reference proteome</keyword>
<feature type="chain" id="PRO_5046885929" evidence="1">
    <location>
        <begin position="27"/>
        <end position="186"/>
    </location>
</feature>
<proteinExistence type="predicted"/>